<evidence type="ECO:0000256" key="1">
    <source>
        <dbReference type="ARBA" id="ARBA00022553"/>
    </source>
</evidence>
<evidence type="ECO:0000256" key="2">
    <source>
        <dbReference type="SAM" id="Coils"/>
    </source>
</evidence>
<dbReference type="SUPFAM" id="SSF52091">
    <property type="entry name" value="SpoIIaa-like"/>
    <property type="match status" value="1"/>
</dbReference>
<dbReference type="RefSeq" id="WP_050434201.1">
    <property type="nucleotide sequence ID" value="NZ_CP012159.1"/>
</dbReference>
<evidence type="ECO:0000259" key="4">
    <source>
        <dbReference type="PROSITE" id="PS50801"/>
    </source>
</evidence>
<evidence type="ECO:0008006" key="7">
    <source>
        <dbReference type="Google" id="ProtNLM"/>
    </source>
</evidence>
<dbReference type="EMBL" id="CP012159">
    <property type="protein sequence ID" value="AKT42602.1"/>
    <property type="molecule type" value="Genomic_DNA"/>
</dbReference>
<dbReference type="Gene3D" id="3.30.750.24">
    <property type="entry name" value="STAS domain"/>
    <property type="match status" value="1"/>
</dbReference>
<dbReference type="InterPro" id="IPR000700">
    <property type="entry name" value="PAS-assoc_C"/>
</dbReference>
<dbReference type="PANTHER" id="PTHR33745:SF3">
    <property type="entry name" value="RSBT CO-ANTAGONIST PROTEIN RSBRC"/>
    <property type="match status" value="1"/>
</dbReference>
<evidence type="ECO:0000259" key="3">
    <source>
        <dbReference type="PROSITE" id="PS50113"/>
    </source>
</evidence>
<keyword evidence="2" id="KW-0175">Coiled coil</keyword>
<reference evidence="5 6" key="1">
    <citation type="submission" date="2015-07" db="EMBL/GenBank/DDBJ databases">
        <title>Genome analysis of myxobacterium Chondromyces crocatus Cm c5 reveals a high potential for natural compound synthesis and the genetic basis for the loss of fruiting body formation.</title>
        <authorList>
            <person name="Zaburannyi N."/>
            <person name="Bunk B."/>
            <person name="Maier J."/>
            <person name="Overmann J."/>
            <person name="Mueller R."/>
        </authorList>
    </citation>
    <scope>NUCLEOTIDE SEQUENCE [LARGE SCALE GENOMIC DNA]</scope>
    <source>
        <strain evidence="5 6">Cm c5</strain>
    </source>
</reference>
<feature type="domain" description="STAS" evidence="4">
    <location>
        <begin position="196"/>
        <end position="307"/>
    </location>
</feature>
<feature type="domain" description="PAC" evidence="3">
    <location>
        <begin position="106"/>
        <end position="162"/>
    </location>
</feature>
<dbReference type="PROSITE" id="PS50801">
    <property type="entry name" value="STAS"/>
    <property type="match status" value="1"/>
</dbReference>
<dbReference type="PROSITE" id="PS50113">
    <property type="entry name" value="PAC"/>
    <property type="match status" value="1"/>
</dbReference>
<name>A0A0K1EPN2_CHOCO</name>
<sequence>MQHEDAAQGTIDALKREIDALQRRVAELEIPARRYQALCAADLLSVQIFAPDGRTLEVNRGWEHLWRLRLEDVRAYNIRQDPALATRGVAPFVERAFGQGEPVRLPAIRYDPLDTGILHEGATRWVTTTIHPILDEAGGIREVVLIHADIGELKQSEEELLQQQKLLEAAVEERTAELSQKLAVIHEQQRAIAALSTPVLRIWDGVLALPLIDRIDAERAARVLDVLLHAIVETSAEFVIIDVSGVPFVDAEVAGYLRNAVRAAGLLGSRCIIVGISAEMARALVAHDLGFEGVPTFARLQEGLRLAMAHERRAMR</sequence>
<keyword evidence="6" id="KW-1185">Reference proteome</keyword>
<organism evidence="5 6">
    <name type="scientific">Chondromyces crocatus</name>
    <dbReference type="NCBI Taxonomy" id="52"/>
    <lineage>
        <taxon>Bacteria</taxon>
        <taxon>Pseudomonadati</taxon>
        <taxon>Myxococcota</taxon>
        <taxon>Polyangia</taxon>
        <taxon>Polyangiales</taxon>
        <taxon>Polyangiaceae</taxon>
        <taxon>Chondromyces</taxon>
    </lineage>
</organism>
<dbReference type="AlphaFoldDB" id="A0A0K1EPN2"/>
<proteinExistence type="predicted"/>
<dbReference type="InterPro" id="IPR000014">
    <property type="entry name" value="PAS"/>
</dbReference>
<dbReference type="InterPro" id="IPR051932">
    <property type="entry name" value="Bact_StressResp_Reg"/>
</dbReference>
<accession>A0A0K1EPN2</accession>
<dbReference type="InterPro" id="IPR002645">
    <property type="entry name" value="STAS_dom"/>
</dbReference>
<protein>
    <recommendedName>
        <fullName evidence="7">STAS domain-containing protein</fullName>
    </recommendedName>
</protein>
<dbReference type="InterPro" id="IPR035965">
    <property type="entry name" value="PAS-like_dom_sf"/>
</dbReference>
<dbReference type="InterPro" id="IPR013656">
    <property type="entry name" value="PAS_4"/>
</dbReference>
<dbReference type="Pfam" id="PF08448">
    <property type="entry name" value="PAS_4"/>
    <property type="match status" value="1"/>
</dbReference>
<dbReference type="KEGG" id="ccro:CMC5_068290"/>
<dbReference type="STRING" id="52.CMC5_068290"/>
<dbReference type="Gene3D" id="3.30.450.20">
    <property type="entry name" value="PAS domain"/>
    <property type="match status" value="1"/>
</dbReference>
<gene>
    <name evidence="5" type="ORF">CMC5_068290</name>
</gene>
<dbReference type="InterPro" id="IPR036513">
    <property type="entry name" value="STAS_dom_sf"/>
</dbReference>
<dbReference type="SUPFAM" id="SSF55785">
    <property type="entry name" value="PYP-like sensor domain (PAS domain)"/>
    <property type="match status" value="1"/>
</dbReference>
<dbReference type="NCBIfam" id="TIGR00229">
    <property type="entry name" value="sensory_box"/>
    <property type="match status" value="1"/>
</dbReference>
<dbReference type="PANTHER" id="PTHR33745">
    <property type="entry name" value="RSBT ANTAGONIST PROTEIN RSBS-RELATED"/>
    <property type="match status" value="1"/>
</dbReference>
<evidence type="ECO:0000313" key="5">
    <source>
        <dbReference type="EMBL" id="AKT42602.1"/>
    </source>
</evidence>
<dbReference type="CDD" id="cd07041">
    <property type="entry name" value="STAS_RsbR_RsbS_like"/>
    <property type="match status" value="1"/>
</dbReference>
<feature type="coiled-coil region" evidence="2">
    <location>
        <begin position="4"/>
        <end position="31"/>
    </location>
</feature>
<evidence type="ECO:0000313" key="6">
    <source>
        <dbReference type="Proteomes" id="UP000067626"/>
    </source>
</evidence>
<dbReference type="Proteomes" id="UP000067626">
    <property type="component" value="Chromosome"/>
</dbReference>
<keyword evidence="1" id="KW-0597">Phosphoprotein</keyword>
<dbReference type="Pfam" id="PF01740">
    <property type="entry name" value="STAS"/>
    <property type="match status" value="1"/>
</dbReference>